<evidence type="ECO:0000256" key="1">
    <source>
        <dbReference type="ARBA" id="ARBA00022475"/>
    </source>
</evidence>
<sequence>MRLVKRVVGFMLLLTAVAAIAGWLFIEQQFQRMEEPLALEHPVTIEIERGTTLQGLARELEARGRLPSAFWLRLRARLEPELTQLQSGVYQLEDGMSPLAFVRRVVAGDTQTWTVRIPEGWTFERVRARLADAEPLRNELEGMSGEVVMERLGRSGMHPEGWFFPAVYEYEHGDSDLDVLERAHDRMQRILSGVWRDRQENLPLDSPYEALILASIVELETPLSEEKPRVAGVFVRRLERGMRLQTDPTVIYGMGDDYQGRIGHADLREYTPYNTYRIDGLPPTPIGMPGEASLRAVVNPAEGDALYFVAKGDGSHQFSSTLEGHNEAVRRYQLNRSEDYRSFPAPENGAD</sequence>
<protein>
    <recommendedName>
        <fullName evidence="7">Endolytic murein transglycosylase</fullName>
        <ecNumber evidence="7">4.2.2.29</ecNumber>
    </recommendedName>
    <alternativeName>
        <fullName evidence="7">Peptidoglycan lytic transglycosylase</fullName>
    </alternativeName>
    <alternativeName>
        <fullName evidence="7">Peptidoglycan polymerization terminase</fullName>
    </alternativeName>
</protein>
<comment type="similarity">
    <text evidence="7">Belongs to the transglycosylase MltG family.</text>
</comment>
<keyword evidence="5 7" id="KW-0456">Lyase</keyword>
<dbReference type="GO" id="GO:0005886">
    <property type="term" value="C:plasma membrane"/>
    <property type="evidence" value="ECO:0007669"/>
    <property type="project" value="UniProtKB-SubCell"/>
</dbReference>
<evidence type="ECO:0000256" key="5">
    <source>
        <dbReference type="ARBA" id="ARBA00023239"/>
    </source>
</evidence>
<dbReference type="NCBIfam" id="TIGR00247">
    <property type="entry name" value="endolytic transglycosylase MltG"/>
    <property type="match status" value="1"/>
</dbReference>
<evidence type="ECO:0000313" key="8">
    <source>
        <dbReference type="EMBL" id="MYL26925.1"/>
    </source>
</evidence>
<comment type="catalytic activity">
    <reaction evidence="7">
        <text>a peptidoglycan chain = a peptidoglycan chain with N-acetyl-1,6-anhydromuramyl-[peptide] at the reducing end + a peptidoglycan chain with N-acetylglucosamine at the non-reducing end.</text>
        <dbReference type="EC" id="4.2.2.29"/>
    </reaction>
</comment>
<proteinExistence type="inferred from homology"/>
<accession>A0A9X4YD10</accession>
<keyword evidence="3 7" id="KW-1133">Transmembrane helix</keyword>
<dbReference type="Proteomes" id="UP000460751">
    <property type="component" value="Unassembled WGS sequence"/>
</dbReference>
<name>A0A9X4YD10_9GAMM</name>
<keyword evidence="2 7" id="KW-0812">Transmembrane</keyword>
<dbReference type="OrthoDB" id="9814591at2"/>
<dbReference type="HAMAP" id="MF_02065">
    <property type="entry name" value="MltG"/>
    <property type="match status" value="1"/>
</dbReference>
<comment type="subcellular location">
    <subcellularLocation>
        <location evidence="7">Cell inner membrane</location>
        <topology evidence="7">Single-pass membrane protein</topology>
    </subcellularLocation>
</comment>
<feature type="site" description="Important for catalytic activity" evidence="7">
    <location>
        <position position="220"/>
    </location>
</feature>
<dbReference type="GO" id="GO:0008932">
    <property type="term" value="F:lytic endotransglycosylase activity"/>
    <property type="evidence" value="ECO:0007669"/>
    <property type="project" value="UniProtKB-UniRule"/>
</dbReference>
<dbReference type="InterPro" id="IPR003770">
    <property type="entry name" value="MLTG-like"/>
</dbReference>
<comment type="caution">
    <text evidence="8">The sequence shown here is derived from an EMBL/GenBank/DDBJ whole genome shotgun (WGS) entry which is preliminary data.</text>
</comment>
<evidence type="ECO:0000256" key="4">
    <source>
        <dbReference type="ARBA" id="ARBA00023136"/>
    </source>
</evidence>
<dbReference type="GO" id="GO:0071555">
    <property type="term" value="P:cell wall organization"/>
    <property type="evidence" value="ECO:0007669"/>
    <property type="project" value="UniProtKB-KW"/>
</dbReference>
<gene>
    <name evidence="7 8" type="primary">mltG</name>
    <name evidence="8" type="ORF">GLW01_08985</name>
</gene>
<evidence type="ECO:0000256" key="6">
    <source>
        <dbReference type="ARBA" id="ARBA00023316"/>
    </source>
</evidence>
<dbReference type="PANTHER" id="PTHR30518">
    <property type="entry name" value="ENDOLYTIC MUREIN TRANSGLYCOSYLASE"/>
    <property type="match status" value="1"/>
</dbReference>
<feature type="transmembrane region" description="Helical" evidence="7">
    <location>
        <begin position="7"/>
        <end position="26"/>
    </location>
</feature>
<dbReference type="AlphaFoldDB" id="A0A9X4YD10"/>
<dbReference type="CDD" id="cd08010">
    <property type="entry name" value="MltG_like"/>
    <property type="match status" value="1"/>
</dbReference>
<keyword evidence="9" id="KW-1185">Reference proteome</keyword>
<dbReference type="EMBL" id="WMEX01000004">
    <property type="protein sequence ID" value="MYL26925.1"/>
    <property type="molecule type" value="Genomic_DNA"/>
</dbReference>
<evidence type="ECO:0000256" key="3">
    <source>
        <dbReference type="ARBA" id="ARBA00022989"/>
    </source>
</evidence>
<keyword evidence="4 7" id="KW-0472">Membrane</keyword>
<evidence type="ECO:0000313" key="9">
    <source>
        <dbReference type="Proteomes" id="UP000460751"/>
    </source>
</evidence>
<evidence type="ECO:0000256" key="2">
    <source>
        <dbReference type="ARBA" id="ARBA00022692"/>
    </source>
</evidence>
<keyword evidence="1 7" id="KW-1003">Cell membrane</keyword>
<dbReference type="PANTHER" id="PTHR30518:SF2">
    <property type="entry name" value="ENDOLYTIC MUREIN TRANSGLYCOSYLASE"/>
    <property type="match status" value="1"/>
</dbReference>
<dbReference type="Gene3D" id="3.30.1490.480">
    <property type="entry name" value="Endolytic murein transglycosylase"/>
    <property type="match status" value="1"/>
</dbReference>
<organism evidence="8 9">
    <name type="scientific">Vreelandella halophila</name>
    <dbReference type="NCBI Taxonomy" id="86177"/>
    <lineage>
        <taxon>Bacteria</taxon>
        <taxon>Pseudomonadati</taxon>
        <taxon>Pseudomonadota</taxon>
        <taxon>Gammaproteobacteria</taxon>
        <taxon>Oceanospirillales</taxon>
        <taxon>Halomonadaceae</taxon>
        <taxon>Vreelandella</taxon>
    </lineage>
</organism>
<keyword evidence="6 7" id="KW-0961">Cell wall biogenesis/degradation</keyword>
<keyword evidence="7" id="KW-0997">Cell inner membrane</keyword>
<dbReference type="Gene3D" id="3.30.160.60">
    <property type="entry name" value="Classic Zinc Finger"/>
    <property type="match status" value="1"/>
</dbReference>
<dbReference type="EC" id="4.2.2.29" evidence="7"/>
<dbReference type="GO" id="GO:0009252">
    <property type="term" value="P:peptidoglycan biosynthetic process"/>
    <property type="evidence" value="ECO:0007669"/>
    <property type="project" value="UniProtKB-UniRule"/>
</dbReference>
<comment type="function">
    <text evidence="7">Functions as a peptidoglycan terminase that cleaves nascent peptidoglycan strands endolytically to terminate their elongation.</text>
</comment>
<evidence type="ECO:0000256" key="7">
    <source>
        <dbReference type="HAMAP-Rule" id="MF_02065"/>
    </source>
</evidence>
<dbReference type="Pfam" id="PF02618">
    <property type="entry name" value="YceG"/>
    <property type="match status" value="1"/>
</dbReference>
<reference evidence="8 9" key="1">
    <citation type="submission" date="2019-11" db="EMBL/GenBank/DDBJ databases">
        <title>Genome sequences of 17 halophilic strains isolated from different environments.</title>
        <authorList>
            <person name="Furrow R.E."/>
        </authorList>
    </citation>
    <scope>NUCLEOTIDE SEQUENCE [LARGE SCALE GENOMIC DNA]</scope>
    <source>
        <strain evidence="8 9">22507_15_FS</strain>
    </source>
</reference>